<evidence type="ECO:0000259" key="3">
    <source>
        <dbReference type="Pfam" id="PF13358"/>
    </source>
</evidence>
<evidence type="ECO:0000313" key="5">
    <source>
        <dbReference type="Ensembl" id="ENSAPEP00000007550.1"/>
    </source>
</evidence>
<evidence type="ECO:0008006" key="7">
    <source>
        <dbReference type="Google" id="ProtNLM"/>
    </source>
</evidence>
<evidence type="ECO:0000256" key="1">
    <source>
        <dbReference type="SAM" id="MobiDB-lite"/>
    </source>
</evidence>
<evidence type="ECO:0000259" key="2">
    <source>
        <dbReference type="Pfam" id="PF01498"/>
    </source>
</evidence>
<dbReference type="Pfam" id="PF01498">
    <property type="entry name" value="HTH_Tnp_Tc3_2"/>
    <property type="match status" value="1"/>
</dbReference>
<feature type="region of interest" description="Disordered" evidence="1">
    <location>
        <begin position="1"/>
        <end position="23"/>
    </location>
</feature>
<dbReference type="STRING" id="161767.ENSAPEP00000007550"/>
<reference evidence="5" key="3">
    <citation type="submission" date="2025-09" db="UniProtKB">
        <authorList>
            <consortium name="Ensembl"/>
        </authorList>
    </citation>
    <scope>IDENTIFICATION</scope>
</reference>
<name>A0A3P8S6C7_AMPPE</name>
<dbReference type="Gene3D" id="3.30.420.10">
    <property type="entry name" value="Ribonuclease H-like superfamily/Ribonuclease H"/>
    <property type="match status" value="1"/>
</dbReference>
<dbReference type="GO" id="GO:0015074">
    <property type="term" value="P:DNA integration"/>
    <property type="evidence" value="ECO:0007669"/>
    <property type="project" value="InterPro"/>
</dbReference>
<dbReference type="InterPro" id="IPR036388">
    <property type="entry name" value="WH-like_DNA-bd_sf"/>
</dbReference>
<evidence type="ECO:0000259" key="4">
    <source>
        <dbReference type="Pfam" id="PF13518"/>
    </source>
</evidence>
<dbReference type="Pfam" id="PF13518">
    <property type="entry name" value="HTH_28"/>
    <property type="match status" value="1"/>
</dbReference>
<dbReference type="GO" id="GO:0006313">
    <property type="term" value="P:DNA transposition"/>
    <property type="evidence" value="ECO:0007669"/>
    <property type="project" value="InterPro"/>
</dbReference>
<organism evidence="5 6">
    <name type="scientific">Amphiprion percula</name>
    <name type="common">Orange clownfish</name>
    <name type="synonym">Lutjanus percula</name>
    <dbReference type="NCBI Taxonomy" id="161767"/>
    <lineage>
        <taxon>Eukaryota</taxon>
        <taxon>Metazoa</taxon>
        <taxon>Chordata</taxon>
        <taxon>Craniata</taxon>
        <taxon>Vertebrata</taxon>
        <taxon>Euteleostomi</taxon>
        <taxon>Actinopterygii</taxon>
        <taxon>Neopterygii</taxon>
        <taxon>Teleostei</taxon>
        <taxon>Neoteleostei</taxon>
        <taxon>Acanthomorphata</taxon>
        <taxon>Ovalentaria</taxon>
        <taxon>Pomacentridae</taxon>
        <taxon>Amphiprion</taxon>
    </lineage>
</organism>
<feature type="domain" description="Insertion element IS150 protein InsJ-like helix-turn-helix" evidence="4">
    <location>
        <begin position="29"/>
        <end position="69"/>
    </location>
</feature>
<dbReference type="PANTHER" id="PTHR23022">
    <property type="entry name" value="TRANSPOSABLE ELEMENT-RELATED"/>
    <property type="match status" value="1"/>
</dbReference>
<protein>
    <recommendedName>
        <fullName evidence="7">Transposase Tc1-like domain-containing protein</fullName>
    </recommendedName>
</protein>
<dbReference type="InterPro" id="IPR036397">
    <property type="entry name" value="RNaseH_sf"/>
</dbReference>
<dbReference type="InterPro" id="IPR047655">
    <property type="entry name" value="Transpos_IS630-like"/>
</dbReference>
<keyword evidence="6" id="KW-1185">Reference proteome</keyword>
<dbReference type="InterPro" id="IPR009057">
    <property type="entry name" value="Homeodomain-like_sf"/>
</dbReference>
<sequence>MIGYKSSFPEMLSHSQTRMGRGSPLCKQMREQIVEQFKNNISQRAIARNLGISSSTVRNIIKRFRESGEITARKWQGRKPTLNARDFRSLRRYCIKNRHQCIKDITTWAQEHFKKPLSVTTVCRYICKCKLKLYYAKKKPFINNTQKRRRVRWARAHLRWTDAKWKSVLWSDESTCQIVFGNCRRRVLRTKEEKNRPNCYRRKVQKPASVMVWGCISAQGMGNLHICEGTIDAERYIQVLEQHMLPSKQHLFHGRPCLFQQDNAKPHSARVTTAWLRSKRVRLLDWPACSPDLSPIENMWRIMKHKIRQRRPRTVDQLKLYIKQEWERIPPEKLQKLVSSVPKRLLSVIKRKGDVTQW</sequence>
<dbReference type="SUPFAM" id="SSF46689">
    <property type="entry name" value="Homeodomain-like"/>
    <property type="match status" value="1"/>
</dbReference>
<accession>A0A3P8S6C7</accession>
<dbReference type="Proteomes" id="UP000265080">
    <property type="component" value="Chromosome 4"/>
</dbReference>
<dbReference type="AlphaFoldDB" id="A0A3P8S6C7"/>
<dbReference type="NCBIfam" id="NF033545">
    <property type="entry name" value="transpos_IS630"/>
    <property type="match status" value="1"/>
</dbReference>
<dbReference type="GO" id="GO:0003677">
    <property type="term" value="F:DNA binding"/>
    <property type="evidence" value="ECO:0007669"/>
    <property type="project" value="InterPro"/>
</dbReference>
<reference evidence="5" key="2">
    <citation type="submission" date="2025-08" db="UniProtKB">
        <authorList>
            <consortium name="Ensembl"/>
        </authorList>
    </citation>
    <scope>IDENTIFICATION</scope>
</reference>
<dbReference type="InterPro" id="IPR002492">
    <property type="entry name" value="Transposase_Tc1-like"/>
</dbReference>
<proteinExistence type="predicted"/>
<dbReference type="InterPro" id="IPR055247">
    <property type="entry name" value="InsJ-like_HTH"/>
</dbReference>
<reference evidence="5 6" key="1">
    <citation type="submission" date="2018-03" db="EMBL/GenBank/DDBJ databases">
        <title>Finding Nemo's genes: A chromosome-scale reference assembly of the genome of the orange clownfish Amphiprion percula.</title>
        <authorList>
            <person name="Lehmann R."/>
        </authorList>
    </citation>
    <scope>NUCLEOTIDE SEQUENCE</scope>
</reference>
<dbReference type="OMA" id="HAIRRCR"/>
<dbReference type="InterPro" id="IPR038717">
    <property type="entry name" value="Tc1-like_DDE_dom"/>
</dbReference>
<dbReference type="Gene3D" id="1.10.10.10">
    <property type="entry name" value="Winged helix-like DNA-binding domain superfamily/Winged helix DNA-binding domain"/>
    <property type="match status" value="1"/>
</dbReference>
<dbReference type="GeneTree" id="ENSGT01150000286900"/>
<dbReference type="InterPro" id="IPR052338">
    <property type="entry name" value="Transposase_5"/>
</dbReference>
<feature type="domain" description="Transposase Tc1-like" evidence="2">
    <location>
        <begin position="88"/>
        <end position="158"/>
    </location>
</feature>
<evidence type="ECO:0000313" key="6">
    <source>
        <dbReference type="Proteomes" id="UP000265080"/>
    </source>
</evidence>
<dbReference type="Pfam" id="PF13358">
    <property type="entry name" value="DDE_3"/>
    <property type="match status" value="1"/>
</dbReference>
<dbReference type="PANTHER" id="PTHR23022:SF135">
    <property type="entry name" value="SI:DKEY-77F5.3"/>
    <property type="match status" value="1"/>
</dbReference>
<dbReference type="Ensembl" id="ENSAPET00000007768.1">
    <property type="protein sequence ID" value="ENSAPEP00000007550.1"/>
    <property type="gene ID" value="ENSAPEG00000005439.1"/>
</dbReference>
<feature type="domain" description="Tc1-like transposase DDE" evidence="3">
    <location>
        <begin position="168"/>
        <end position="319"/>
    </location>
</feature>